<accession>A0A8D9GXY3</accession>
<reference evidence="1 2" key="1">
    <citation type="submission" date="2021-07" db="EMBL/GenBank/DDBJ databases">
        <authorList>
            <consortium name="Genoscope - CEA"/>
            <person name="William W."/>
        </authorList>
    </citation>
    <scope>NUCLEOTIDE SEQUENCE [LARGE SCALE GENOMIC DNA]</scope>
</reference>
<gene>
    <name evidence="1" type="ORF">BRAPAZ1V2_A01P29180.2</name>
</gene>
<evidence type="ECO:0000313" key="2">
    <source>
        <dbReference type="Proteomes" id="UP000694005"/>
    </source>
</evidence>
<evidence type="ECO:0000313" key="1">
    <source>
        <dbReference type="EMBL" id="CAG7888842.1"/>
    </source>
</evidence>
<organism evidence="1 2">
    <name type="scientific">Brassica campestris</name>
    <name type="common">Field mustard</name>
    <dbReference type="NCBI Taxonomy" id="3711"/>
    <lineage>
        <taxon>Eukaryota</taxon>
        <taxon>Viridiplantae</taxon>
        <taxon>Streptophyta</taxon>
        <taxon>Embryophyta</taxon>
        <taxon>Tracheophyta</taxon>
        <taxon>Spermatophyta</taxon>
        <taxon>Magnoliopsida</taxon>
        <taxon>eudicotyledons</taxon>
        <taxon>Gunneridae</taxon>
        <taxon>Pentapetalae</taxon>
        <taxon>rosids</taxon>
        <taxon>malvids</taxon>
        <taxon>Brassicales</taxon>
        <taxon>Brassicaceae</taxon>
        <taxon>Brassiceae</taxon>
        <taxon>Brassica</taxon>
    </lineage>
</organism>
<protein>
    <submittedName>
        <fullName evidence="1">Uncharacterized protein</fullName>
    </submittedName>
</protein>
<proteinExistence type="predicted"/>
<dbReference type="AlphaFoldDB" id="A0A8D9GXY3"/>
<dbReference type="EMBL" id="LS974617">
    <property type="protein sequence ID" value="CAG7888842.1"/>
    <property type="molecule type" value="Genomic_DNA"/>
</dbReference>
<dbReference type="Proteomes" id="UP000694005">
    <property type="component" value="Chromosome A01"/>
</dbReference>
<dbReference type="Gramene" id="A01p29180.2_BraZ1">
    <property type="protein sequence ID" value="A01p29180.2_BraZ1.CDS.1"/>
    <property type="gene ID" value="A01g29180.2_BraZ1"/>
</dbReference>
<name>A0A8D9GXY3_BRACM</name>
<sequence>MDVSTTGLHLFLSSSLELIEDEDRRTWSYVSVVVVCR</sequence>